<protein>
    <submittedName>
        <fullName evidence="2">SLC29A3</fullName>
    </submittedName>
</protein>
<dbReference type="AlphaFoldDB" id="A0A212CNS0"/>
<organism evidence="2 3">
    <name type="scientific">Cervus elaphus hippelaphus</name>
    <name type="common">European red deer</name>
    <dbReference type="NCBI Taxonomy" id="46360"/>
    <lineage>
        <taxon>Eukaryota</taxon>
        <taxon>Metazoa</taxon>
        <taxon>Chordata</taxon>
        <taxon>Craniata</taxon>
        <taxon>Vertebrata</taxon>
        <taxon>Euteleostomi</taxon>
        <taxon>Mammalia</taxon>
        <taxon>Eutheria</taxon>
        <taxon>Laurasiatheria</taxon>
        <taxon>Artiodactyla</taxon>
        <taxon>Ruminantia</taxon>
        <taxon>Pecora</taxon>
        <taxon>Cervidae</taxon>
        <taxon>Cervinae</taxon>
        <taxon>Cervus</taxon>
    </lineage>
</organism>
<feature type="transmembrane region" description="Helical" evidence="1">
    <location>
        <begin position="49"/>
        <end position="67"/>
    </location>
</feature>
<feature type="transmembrane region" description="Helical" evidence="1">
    <location>
        <begin position="79"/>
        <end position="101"/>
    </location>
</feature>
<comment type="caution">
    <text evidence="2">The sequence shown here is derived from an EMBL/GenBank/DDBJ whole genome shotgun (WGS) entry which is preliminary data.</text>
</comment>
<reference evidence="2 3" key="1">
    <citation type="journal article" date="2018" name="Mol. Genet. Genomics">
        <title>The red deer Cervus elaphus genome CerEla1.0: sequencing, annotating, genes, and chromosomes.</title>
        <authorList>
            <person name="Bana N.A."/>
            <person name="Nyiri A."/>
            <person name="Nagy J."/>
            <person name="Frank K."/>
            <person name="Nagy T."/>
            <person name="Steger V."/>
            <person name="Schiller M."/>
            <person name="Lakatos P."/>
            <person name="Sugar L."/>
            <person name="Horn P."/>
            <person name="Barta E."/>
            <person name="Orosz L."/>
        </authorList>
    </citation>
    <scope>NUCLEOTIDE SEQUENCE [LARGE SCALE GENOMIC DNA]</scope>
    <source>
        <strain evidence="2">Hungarian</strain>
    </source>
</reference>
<dbReference type="EMBL" id="MKHE01000015">
    <property type="protein sequence ID" value="OWK07688.1"/>
    <property type="molecule type" value="Genomic_DNA"/>
</dbReference>
<evidence type="ECO:0000313" key="3">
    <source>
        <dbReference type="Proteomes" id="UP000242450"/>
    </source>
</evidence>
<keyword evidence="1" id="KW-1133">Transmembrane helix</keyword>
<keyword evidence="1" id="KW-0472">Membrane</keyword>
<gene>
    <name evidence="2" type="ORF">Celaphus_00008257</name>
</gene>
<proteinExistence type="predicted"/>
<dbReference type="OrthoDB" id="46396at2759"/>
<keyword evidence="3" id="KW-1185">Reference proteome</keyword>
<evidence type="ECO:0000256" key="1">
    <source>
        <dbReference type="SAM" id="Phobius"/>
    </source>
</evidence>
<dbReference type="Proteomes" id="UP000242450">
    <property type="component" value="Chromosome 15"/>
</dbReference>
<name>A0A212CNS0_CEREH</name>
<sequence>MELGIGLSGDPKGRAGFLAVTQKRRHEERKGVDEEEVTEPWRVPIRVRVLASLTVMLAIFMVMTVLVKVDTSSWTHSFFTITIVCMVILSGTSTIFNSSVFGMTGSFPMRNSQALISGSSLFTPIGGAGLETPP</sequence>
<keyword evidence="1" id="KW-0812">Transmembrane</keyword>
<accession>A0A212CNS0</accession>
<evidence type="ECO:0000313" key="2">
    <source>
        <dbReference type="EMBL" id="OWK07688.1"/>
    </source>
</evidence>